<name>A0A1I7H5F0_9FIRM</name>
<dbReference type="Proteomes" id="UP000198817">
    <property type="component" value="Unassembled WGS sequence"/>
</dbReference>
<dbReference type="RefSeq" id="WP_163427153.1">
    <property type="nucleotide sequence ID" value="NZ_CACVNK010000006.1"/>
</dbReference>
<reference evidence="1 2" key="1">
    <citation type="submission" date="2016-10" db="EMBL/GenBank/DDBJ databases">
        <authorList>
            <person name="de Groot N.N."/>
        </authorList>
    </citation>
    <scope>NUCLEOTIDE SEQUENCE [LARGE SCALE GENOMIC DNA]</scope>
    <source>
        <strain evidence="1 2">KHGC13</strain>
    </source>
</reference>
<dbReference type="EMBL" id="FPBT01000012">
    <property type="protein sequence ID" value="SFU55901.1"/>
    <property type="molecule type" value="Genomic_DNA"/>
</dbReference>
<sequence>MEKVVYNAWNHSEADMMVELLKENGIDAFVKHHDFGSDVFVEAVQERNASKVLSRYTA</sequence>
<dbReference type="STRING" id="155865.SAMN05216515_11323"/>
<dbReference type="GeneID" id="78355472"/>
<protein>
    <submittedName>
        <fullName evidence="1">Putative signal transducing protein</fullName>
    </submittedName>
</protein>
<gene>
    <name evidence="1" type="ORF">SAMN05216508_11236</name>
</gene>
<organism evidence="1 2">
    <name type="scientific">Eubacterium pyruvativorans</name>
    <dbReference type="NCBI Taxonomy" id="155865"/>
    <lineage>
        <taxon>Bacteria</taxon>
        <taxon>Bacillati</taxon>
        <taxon>Bacillota</taxon>
        <taxon>Clostridia</taxon>
        <taxon>Eubacteriales</taxon>
        <taxon>Eubacteriaceae</taxon>
        <taxon>Eubacterium</taxon>
    </lineage>
</organism>
<evidence type="ECO:0000313" key="1">
    <source>
        <dbReference type="EMBL" id="SFU55901.1"/>
    </source>
</evidence>
<keyword evidence="2" id="KW-1185">Reference proteome</keyword>
<proteinExistence type="predicted"/>
<accession>A0A1I7H5F0</accession>
<dbReference type="AlphaFoldDB" id="A0A1I7H5F0"/>
<evidence type="ECO:0000313" key="2">
    <source>
        <dbReference type="Proteomes" id="UP000198817"/>
    </source>
</evidence>